<keyword evidence="4" id="KW-0143">Chaperone</keyword>
<evidence type="ECO:0000256" key="3">
    <source>
        <dbReference type="ARBA" id="ARBA00022840"/>
    </source>
</evidence>
<dbReference type="Gene3D" id="1.20.120.790">
    <property type="entry name" value="Heat shock protein 90, C-terminal domain"/>
    <property type="match status" value="1"/>
</dbReference>
<keyword evidence="3 5" id="KW-0067">ATP-binding</keyword>
<evidence type="ECO:0000256" key="6">
    <source>
        <dbReference type="SAM" id="Coils"/>
    </source>
</evidence>
<dbReference type="HAMAP" id="MF_00505">
    <property type="entry name" value="HSP90"/>
    <property type="match status" value="1"/>
</dbReference>
<organism evidence="9 10">
    <name type="scientific">Babesia ovata</name>
    <dbReference type="NCBI Taxonomy" id="189622"/>
    <lineage>
        <taxon>Eukaryota</taxon>
        <taxon>Sar</taxon>
        <taxon>Alveolata</taxon>
        <taxon>Apicomplexa</taxon>
        <taxon>Aconoidasida</taxon>
        <taxon>Piroplasmida</taxon>
        <taxon>Babesiidae</taxon>
        <taxon>Babesia</taxon>
    </lineage>
</organism>
<dbReference type="GO" id="GO:0016887">
    <property type="term" value="F:ATP hydrolysis activity"/>
    <property type="evidence" value="ECO:0007669"/>
    <property type="project" value="InterPro"/>
</dbReference>
<keyword evidence="2 5" id="KW-0547">Nucleotide-binding</keyword>
<dbReference type="GO" id="GO:0140662">
    <property type="term" value="F:ATP-dependent protein folding chaperone"/>
    <property type="evidence" value="ECO:0007669"/>
    <property type="project" value="InterPro"/>
</dbReference>
<feature type="binding site" evidence="5">
    <location>
        <begin position="209"/>
        <end position="214"/>
    </location>
    <ligand>
        <name>ATP</name>
        <dbReference type="ChEBI" id="CHEBI:30616"/>
    </ligand>
</feature>
<evidence type="ECO:0000313" key="10">
    <source>
        <dbReference type="Proteomes" id="UP000236319"/>
    </source>
</evidence>
<feature type="binding site" evidence="5">
    <location>
        <position position="423"/>
    </location>
    <ligand>
        <name>ATP</name>
        <dbReference type="ChEBI" id="CHEBI:30616"/>
    </ligand>
</feature>
<keyword evidence="9" id="KW-0346">Stress response</keyword>
<sequence>MRRSVLVMLHCIVAIAAVNNFQNPVVFANEENNVESIIETTEYGSDDMQPKIHIETTEEGTSDATADSEVVITEPEDTVSLSDEEMSSAAKYGESHTYQADFARVMDIIVNSLYSKKEVFLRELISNSADALEKYKILELRENRGDSGDELAIRIRTSASKRTLTILDTGVGMTKHELINNLGTIAKSGTANFVDAISKGENDANLIGQFGVGFYSVFLVADSVVVQTKHWNDKQYVWKSSADTKYELYEDPKGNTLGEHGTQITLFLKEDATEYLEAAKIEELVKKHSQFVRFPIYVLTVDKDSKEAVWKHVNDVKPIWAREKSEITDEEYTAFYQAISGSRSKPLAHIHFVAEGDVEFRSLLFIPERPKSSYFDTDDVGHQVKIYARRVLVSDGLPDFLPRYLYSICGVVDSDNFPLNVSREHLQHSKMIKIIGKKIVRSVLSTLQNLMKESIDSKKKLQEEIDAETDEEKKAELTKKLTTKTTFDKFYQNFRGSLKVACYDDASNRKKIAKLLMYQTSKHKTNEITLDQYVEEMPETQKAIYYASGDSYNAIYNSPHLQGFHKRGIDVIYLTDTMDESCINQLYEYEGKSFKSVQKGDVDFERTPEEVEKDELTLKKYAPLIKVLKENISEIYEVQLSHRLTDDPCIVVVTEWGMSPNMEKIVKSYVVNKKDGDVDPFGSGMRSRILEINGDHPIMIELLKRCKNDTVDSSVIDSMKLLYNAAKLAGGFAIENPSTLTHTAYTYLSGQLNVDTSATIDDIPYTPEAEDETTEIPEDMDLEEIDLDEEGKPVNDEL</sequence>
<evidence type="ECO:0000256" key="2">
    <source>
        <dbReference type="ARBA" id="ARBA00022741"/>
    </source>
</evidence>
<dbReference type="AlphaFoldDB" id="A0A2H6KC60"/>
<dbReference type="Proteomes" id="UP000236319">
    <property type="component" value="Unassembled WGS sequence"/>
</dbReference>
<dbReference type="Gene3D" id="3.30.230.80">
    <property type="match status" value="1"/>
</dbReference>
<feature type="binding site" evidence="5">
    <location>
        <position position="173"/>
    </location>
    <ligand>
        <name>ATP</name>
        <dbReference type="ChEBI" id="CHEBI:30616"/>
    </ligand>
</feature>
<keyword evidence="6" id="KW-0175">Coiled coil</keyword>
<dbReference type="InterPro" id="IPR020568">
    <property type="entry name" value="Ribosomal_Su5_D2-typ_SF"/>
</dbReference>
<feature type="binding site" evidence="5">
    <location>
        <position position="123"/>
    </location>
    <ligand>
        <name>ATP</name>
        <dbReference type="ChEBI" id="CHEBI:30616"/>
    </ligand>
</feature>
<evidence type="ECO:0000256" key="8">
    <source>
        <dbReference type="SAM" id="SignalP"/>
    </source>
</evidence>
<dbReference type="InterPro" id="IPR036890">
    <property type="entry name" value="HATPase_C_sf"/>
</dbReference>
<dbReference type="GO" id="GO:0005524">
    <property type="term" value="F:ATP binding"/>
    <property type="evidence" value="ECO:0007669"/>
    <property type="project" value="UniProtKB-KW"/>
</dbReference>
<accession>A0A2H6KC60</accession>
<feature type="binding site" evidence="5">
    <location>
        <position position="262"/>
    </location>
    <ligand>
        <name>ATP</name>
        <dbReference type="ChEBI" id="CHEBI:30616"/>
    </ligand>
</feature>
<feature type="binding site" evidence="5">
    <location>
        <begin position="188"/>
        <end position="189"/>
    </location>
    <ligand>
        <name>ATP</name>
        <dbReference type="ChEBI" id="CHEBI:30616"/>
    </ligand>
</feature>
<feature type="region of interest" description="Disordered" evidence="7">
    <location>
        <begin position="766"/>
        <end position="798"/>
    </location>
</feature>
<feature type="binding site" evidence="5">
    <location>
        <position position="187"/>
    </location>
    <ligand>
        <name>ATP</name>
        <dbReference type="ChEBI" id="CHEBI:30616"/>
    </ligand>
</feature>
<comment type="caution">
    <text evidence="9">The sequence shown here is derived from an EMBL/GenBank/DDBJ whole genome shotgun (WGS) entry which is preliminary data.</text>
</comment>
<feature type="binding site" evidence="5">
    <location>
        <position position="127"/>
    </location>
    <ligand>
        <name>ATP</name>
        <dbReference type="ChEBI" id="CHEBI:30616"/>
    </ligand>
</feature>
<feature type="signal peptide" evidence="8">
    <location>
        <begin position="1"/>
        <end position="17"/>
    </location>
</feature>
<evidence type="ECO:0000256" key="4">
    <source>
        <dbReference type="ARBA" id="ARBA00023186"/>
    </source>
</evidence>
<dbReference type="InterPro" id="IPR020575">
    <property type="entry name" value="Hsp90_N"/>
</dbReference>
<dbReference type="PANTHER" id="PTHR11528">
    <property type="entry name" value="HEAT SHOCK PROTEIN 90 FAMILY MEMBER"/>
    <property type="match status" value="1"/>
</dbReference>
<dbReference type="PIRSF" id="PIRSF002583">
    <property type="entry name" value="Hsp90"/>
    <property type="match status" value="1"/>
</dbReference>
<dbReference type="FunFam" id="3.30.565.10:FF:000005">
    <property type="entry name" value="Heat shock protein 90"/>
    <property type="match status" value="1"/>
</dbReference>
<dbReference type="OrthoDB" id="28737at2759"/>
<dbReference type="GO" id="GO:0051082">
    <property type="term" value="F:unfolded protein binding"/>
    <property type="evidence" value="ECO:0007669"/>
    <property type="project" value="InterPro"/>
</dbReference>
<dbReference type="Gene3D" id="3.40.50.11260">
    <property type="match status" value="1"/>
</dbReference>
<dbReference type="NCBIfam" id="NF003555">
    <property type="entry name" value="PRK05218.1"/>
    <property type="match status" value="1"/>
</dbReference>
<dbReference type="Pfam" id="PF00183">
    <property type="entry name" value="HSP90"/>
    <property type="match status" value="1"/>
</dbReference>
<comment type="similarity">
    <text evidence="1">Belongs to the heat shock protein 90 family.</text>
</comment>
<feature type="chain" id="PRO_5014130432" evidence="8">
    <location>
        <begin position="18"/>
        <end position="798"/>
    </location>
</feature>
<reference evidence="9 10" key="1">
    <citation type="journal article" date="2017" name="BMC Genomics">
        <title>Whole-genome assembly of Babesia ovata and comparative genomics between closely related pathogens.</title>
        <authorList>
            <person name="Yamagishi J."/>
            <person name="Asada M."/>
            <person name="Hakimi H."/>
            <person name="Tanaka T.Q."/>
            <person name="Sugimoto C."/>
            <person name="Kawazu S."/>
        </authorList>
    </citation>
    <scope>NUCLEOTIDE SEQUENCE [LARGE SCALE GENOMIC DNA]</scope>
    <source>
        <strain evidence="9 10">Miyake</strain>
    </source>
</reference>
<feature type="compositionally biased region" description="Acidic residues" evidence="7">
    <location>
        <begin position="768"/>
        <end position="789"/>
    </location>
</feature>
<dbReference type="VEuPathDB" id="PiroplasmaDB:BOVATA_020650"/>
<dbReference type="RefSeq" id="XP_028866815.1">
    <property type="nucleotide sequence ID" value="XM_029010982.1"/>
</dbReference>
<dbReference type="GeneID" id="39874342"/>
<dbReference type="InterPro" id="IPR037196">
    <property type="entry name" value="HSP90_C"/>
</dbReference>
<feature type="coiled-coil region" evidence="6">
    <location>
        <begin position="444"/>
        <end position="478"/>
    </location>
</feature>
<evidence type="ECO:0000256" key="1">
    <source>
        <dbReference type="ARBA" id="ARBA00008239"/>
    </source>
</evidence>
<dbReference type="SUPFAM" id="SSF110942">
    <property type="entry name" value="HSP90 C-terminal domain"/>
    <property type="match status" value="1"/>
</dbReference>
<feature type="binding site" evidence="5">
    <location>
        <position position="181"/>
    </location>
    <ligand>
        <name>ATP</name>
        <dbReference type="ChEBI" id="CHEBI:30616"/>
    </ligand>
</feature>
<evidence type="ECO:0000256" key="7">
    <source>
        <dbReference type="SAM" id="MobiDB-lite"/>
    </source>
</evidence>
<dbReference type="Gene3D" id="3.30.565.10">
    <property type="entry name" value="Histidine kinase-like ATPase, C-terminal domain"/>
    <property type="match status" value="1"/>
</dbReference>
<name>A0A2H6KC60_9APIC</name>
<gene>
    <name evidence="9" type="ORF">BOVATA_020650</name>
</gene>
<keyword evidence="10" id="KW-1185">Reference proteome</keyword>
<feature type="binding site" evidence="5">
    <location>
        <position position="168"/>
    </location>
    <ligand>
        <name>ATP</name>
        <dbReference type="ChEBI" id="CHEBI:30616"/>
    </ligand>
</feature>
<evidence type="ECO:0000256" key="5">
    <source>
        <dbReference type="PIRSR" id="PIRSR002583-1"/>
    </source>
</evidence>
<dbReference type="InterPro" id="IPR001404">
    <property type="entry name" value="Hsp90_fam"/>
</dbReference>
<keyword evidence="8" id="KW-0732">Signal</keyword>
<dbReference type="SUPFAM" id="SSF55874">
    <property type="entry name" value="ATPase domain of HSP90 chaperone/DNA topoisomerase II/histidine kinase"/>
    <property type="match status" value="1"/>
</dbReference>
<dbReference type="EMBL" id="BDSA01000002">
    <property type="protein sequence ID" value="GBE60572.1"/>
    <property type="molecule type" value="Genomic_DNA"/>
</dbReference>
<dbReference type="SUPFAM" id="SSF54211">
    <property type="entry name" value="Ribosomal protein S5 domain 2-like"/>
    <property type="match status" value="1"/>
</dbReference>
<dbReference type="PRINTS" id="PR00775">
    <property type="entry name" value="HEATSHOCK90"/>
</dbReference>
<dbReference type="CDD" id="cd16927">
    <property type="entry name" value="HATPase_Hsp90-like"/>
    <property type="match status" value="1"/>
</dbReference>
<protein>
    <submittedName>
        <fullName evidence="9">Heat shock 90</fullName>
    </submittedName>
</protein>
<evidence type="ECO:0000313" key="9">
    <source>
        <dbReference type="EMBL" id="GBE60572.1"/>
    </source>
</evidence>
<dbReference type="Pfam" id="PF13589">
    <property type="entry name" value="HATPase_c_3"/>
    <property type="match status" value="1"/>
</dbReference>
<proteinExistence type="inferred from homology"/>